<dbReference type="RefSeq" id="WP_172353325.1">
    <property type="nucleotide sequence ID" value="NZ_CP053661.1"/>
</dbReference>
<organism evidence="3 4">
    <name type="scientific">Thermoleptolyngbya sichuanensis A183</name>
    <dbReference type="NCBI Taxonomy" id="2737172"/>
    <lineage>
        <taxon>Bacteria</taxon>
        <taxon>Bacillati</taxon>
        <taxon>Cyanobacteriota</taxon>
        <taxon>Cyanophyceae</taxon>
        <taxon>Oculatellales</taxon>
        <taxon>Oculatellaceae</taxon>
        <taxon>Thermoleptolyngbya</taxon>
        <taxon>Thermoleptolyngbya sichuanensis</taxon>
    </lineage>
</organism>
<evidence type="ECO:0000256" key="1">
    <source>
        <dbReference type="SAM" id="Phobius"/>
    </source>
</evidence>
<dbReference type="Pfam" id="PF12770">
    <property type="entry name" value="CHAT"/>
    <property type="match status" value="1"/>
</dbReference>
<sequence>MDKLVTLRFGEGSFEQGFPATLQVGEETDAASGLAMQLTTEVVGKLPPAPEVVALYQQWQMAYRQLGIATRLNAPDHQIKNVSRSASRAACQQAARLLRDRLNEWLRAESFRRVRETWFAALSPTDTVRLIVQTEDRLLQRLPWHLLELFEQHSHLEIALSAPTYQRVMQPPKPKGKVRILAILGNSAGIDVQGDRTLLMHLSPQADVTFLVEPDRKELSDRLWDQPWDILFFAGHSSTELATDPAGGDTGRIAINPSDSLTIEELHYALRNAATQGLKLAIFNSCDGLGLARALADLHIPQMVVMREPVPDRVAQEFLTSFLRTFVRGESLYLSVRRAREQLQVLENEFLCATWLPVICQNPAERPPTWQSLLGRLSKPAESPSPPPAAATRLHRRRLHRREVWQRRLRRGLRRVPMAIALSALAAGVVIGGRSLGWLQPVELATYDQMLRLRPAEQEQDPRLLIVTIDEQERQDLGQQSGPYWYSVSNANLNRLIEILDKSGARLIGIDLYRDLPIKPEAASLAQQFRENPKVIGVCKVPVRGEGGIAPPADIAATRLGFSDFVEDKKERKVHQINAEARAIREAIPGGIAPRPVASAAVSPSSQPQSQPGMVRRHLLAMREELSDETGCLPDFAFSTLLASRYLEAEQIPVEITPEVLKLGDRTYPLLRRRSGGYKAPNFDYRGAQVLLNYRTVRPLYDSPFRQVKISDVLSERVQPDLFQDRVVIVGYIPHDPQQSTDIWRTPIASTMDGVLVQAQMTSQLLSAAFNERPLLWTLPHGLEMLWIGGWAALGGLLVLLFKAPWRLLGAIALGLLLLGAIAQGILILWGGWIPLVPAVLTFGLSAILVTIYRYRLVQLTLLFFVNLILIMTRGQRFK</sequence>
<evidence type="ECO:0000313" key="4">
    <source>
        <dbReference type="Proteomes" id="UP000505210"/>
    </source>
</evidence>
<gene>
    <name evidence="3" type="ORF">HPC62_00770</name>
</gene>
<dbReference type="SMART" id="SM01080">
    <property type="entry name" value="CHASE2"/>
    <property type="match status" value="1"/>
</dbReference>
<dbReference type="EMBL" id="CP053661">
    <property type="protein sequence ID" value="QKD80897.1"/>
    <property type="molecule type" value="Genomic_DNA"/>
</dbReference>
<dbReference type="Pfam" id="PF05226">
    <property type="entry name" value="CHASE2"/>
    <property type="match status" value="1"/>
</dbReference>
<keyword evidence="1" id="KW-0472">Membrane</keyword>
<dbReference type="KEGG" id="theu:HPC62_00770"/>
<dbReference type="AlphaFoldDB" id="A0A6M8B855"/>
<feature type="transmembrane region" description="Helical" evidence="1">
    <location>
        <begin position="809"/>
        <end position="833"/>
    </location>
</feature>
<dbReference type="Proteomes" id="UP000505210">
    <property type="component" value="Chromosome"/>
</dbReference>
<dbReference type="InterPro" id="IPR007890">
    <property type="entry name" value="CHASE2"/>
</dbReference>
<dbReference type="InterPro" id="IPR024983">
    <property type="entry name" value="CHAT_dom"/>
</dbReference>
<evidence type="ECO:0000313" key="3">
    <source>
        <dbReference type="EMBL" id="QKD80897.1"/>
    </source>
</evidence>
<keyword evidence="4" id="KW-1185">Reference proteome</keyword>
<feature type="transmembrane region" description="Helical" evidence="1">
    <location>
        <begin position="785"/>
        <end position="802"/>
    </location>
</feature>
<feature type="domain" description="CHASE2" evidence="2">
    <location>
        <begin position="439"/>
        <end position="798"/>
    </location>
</feature>
<feature type="transmembrane region" description="Helical" evidence="1">
    <location>
        <begin position="853"/>
        <end position="873"/>
    </location>
</feature>
<proteinExistence type="predicted"/>
<reference evidence="3 4" key="1">
    <citation type="submission" date="2020-05" db="EMBL/GenBank/DDBJ databases">
        <title>Complete genome sequence of of a novel Thermoleptolyngbya strain isolated from hot springs of Ganzi, Sichuan China.</title>
        <authorList>
            <person name="Tang J."/>
            <person name="Daroch M."/>
            <person name="Li L."/>
            <person name="Waleron K."/>
            <person name="Waleron M."/>
            <person name="Waleron M."/>
        </authorList>
    </citation>
    <scope>NUCLEOTIDE SEQUENCE [LARGE SCALE GENOMIC DNA]</scope>
    <source>
        <strain evidence="3 4">PKUAC-SCTA183</strain>
    </source>
</reference>
<keyword evidence="1" id="KW-0812">Transmembrane</keyword>
<evidence type="ECO:0000259" key="2">
    <source>
        <dbReference type="SMART" id="SM01080"/>
    </source>
</evidence>
<keyword evidence="1" id="KW-1133">Transmembrane helix</keyword>
<protein>
    <submittedName>
        <fullName evidence="3">CHASE2 domain-containing protein</fullName>
    </submittedName>
</protein>
<name>A0A6M8B855_9CYAN</name>
<accession>A0A6M8B855</accession>